<name>A0A0G4NFN0_VERLO</name>
<evidence type="ECO:0000313" key="2">
    <source>
        <dbReference type="EMBL" id="CRK45204.1"/>
    </source>
</evidence>
<feature type="region of interest" description="Disordered" evidence="1">
    <location>
        <begin position="50"/>
        <end position="73"/>
    </location>
</feature>
<organism evidence="2 3">
    <name type="scientific">Verticillium longisporum</name>
    <name type="common">Verticillium dahliae var. longisporum</name>
    <dbReference type="NCBI Taxonomy" id="100787"/>
    <lineage>
        <taxon>Eukaryota</taxon>
        <taxon>Fungi</taxon>
        <taxon>Dikarya</taxon>
        <taxon>Ascomycota</taxon>
        <taxon>Pezizomycotina</taxon>
        <taxon>Sordariomycetes</taxon>
        <taxon>Hypocreomycetidae</taxon>
        <taxon>Glomerellales</taxon>
        <taxon>Plectosphaerellaceae</taxon>
        <taxon>Verticillium</taxon>
    </lineage>
</organism>
<dbReference type="Proteomes" id="UP000045706">
    <property type="component" value="Unassembled WGS sequence"/>
</dbReference>
<gene>
    <name evidence="2" type="ORF">BN1723_006505</name>
</gene>
<dbReference type="EMBL" id="CVQI01034606">
    <property type="protein sequence ID" value="CRK45204.1"/>
    <property type="molecule type" value="Genomic_DNA"/>
</dbReference>
<reference evidence="3" key="1">
    <citation type="submission" date="2015-05" db="EMBL/GenBank/DDBJ databases">
        <authorList>
            <person name="Fogelqvist Johan"/>
        </authorList>
    </citation>
    <scope>NUCLEOTIDE SEQUENCE [LARGE SCALE GENOMIC DNA]</scope>
</reference>
<accession>A0A0G4NFN0</accession>
<evidence type="ECO:0000313" key="3">
    <source>
        <dbReference type="Proteomes" id="UP000045706"/>
    </source>
</evidence>
<evidence type="ECO:0000256" key="1">
    <source>
        <dbReference type="SAM" id="MobiDB-lite"/>
    </source>
</evidence>
<dbReference type="AlphaFoldDB" id="A0A0G4NFN0"/>
<proteinExistence type="predicted"/>
<protein>
    <submittedName>
        <fullName evidence="2">Uncharacterized protein</fullName>
    </submittedName>
</protein>
<sequence length="133" mass="13882">MCPEVTSMSITNTSDFGQLIGHTITIRVPDAAVEPAAVAVASAPLHQAQAPLVSPADPQTGTAPTQDAKKALARPTSIGEGWYINTDRWLAKTDGKNPTNKATTSVAYCFCSEGDVCCNSSYGVQCDYGICGI</sequence>